<dbReference type="InterPro" id="IPR046159">
    <property type="entry name" value="DUF6161"/>
</dbReference>
<comment type="caution">
    <text evidence="3">The sequence shown here is derived from an EMBL/GenBank/DDBJ whole genome shotgun (WGS) entry which is preliminary data.</text>
</comment>
<dbReference type="RefSeq" id="WP_188221976.1">
    <property type="nucleotide sequence ID" value="NZ_JACVXD010000001.1"/>
</dbReference>
<protein>
    <recommendedName>
        <fullName evidence="2">DUF6161 domain-containing protein</fullName>
    </recommendedName>
</protein>
<evidence type="ECO:0000313" key="3">
    <source>
        <dbReference type="EMBL" id="MBD0822660.1"/>
    </source>
</evidence>
<feature type="transmembrane region" description="Helical" evidence="1">
    <location>
        <begin position="305"/>
        <end position="327"/>
    </location>
</feature>
<gene>
    <name evidence="3" type="ORF">ICJ85_01385</name>
</gene>
<keyword evidence="1" id="KW-0472">Membrane</keyword>
<feature type="transmembrane region" description="Helical" evidence="1">
    <location>
        <begin position="347"/>
        <end position="367"/>
    </location>
</feature>
<keyword evidence="1" id="KW-1133">Transmembrane helix</keyword>
<keyword evidence="4" id="KW-1185">Reference proteome</keyword>
<evidence type="ECO:0000313" key="4">
    <source>
        <dbReference type="Proteomes" id="UP000621516"/>
    </source>
</evidence>
<dbReference type="AlphaFoldDB" id="A0A8J6PX05"/>
<keyword evidence="1" id="KW-0812">Transmembrane</keyword>
<dbReference type="Pfam" id="PF19658">
    <property type="entry name" value="DUF6161"/>
    <property type="match status" value="1"/>
</dbReference>
<evidence type="ECO:0000256" key="1">
    <source>
        <dbReference type="SAM" id="Phobius"/>
    </source>
</evidence>
<feature type="domain" description="DUF6161" evidence="2">
    <location>
        <begin position="237"/>
        <end position="426"/>
    </location>
</feature>
<dbReference type="Proteomes" id="UP000621516">
    <property type="component" value="Unassembled WGS sequence"/>
</dbReference>
<organism evidence="3 4">
    <name type="scientific">Aestuariibaculum marinum</name>
    <dbReference type="NCBI Taxonomy" id="2683592"/>
    <lineage>
        <taxon>Bacteria</taxon>
        <taxon>Pseudomonadati</taxon>
        <taxon>Bacteroidota</taxon>
        <taxon>Flavobacteriia</taxon>
        <taxon>Flavobacteriales</taxon>
        <taxon>Flavobacteriaceae</taxon>
    </lineage>
</organism>
<name>A0A8J6PX05_9FLAO</name>
<proteinExistence type="predicted"/>
<reference evidence="3 4" key="1">
    <citation type="journal article" date="2018" name="J. Microbiol.">
        <title>Aestuariibaculum marinum sp. nov., a marine bacterium isolated from seawater in South Korea.</title>
        <authorList>
            <person name="Choi J."/>
            <person name="Lee D."/>
            <person name="Jang J.H."/>
            <person name="Cha S."/>
            <person name="Seo T."/>
        </authorList>
    </citation>
    <scope>NUCLEOTIDE SEQUENCE [LARGE SCALE GENOMIC DNA]</scope>
    <source>
        <strain evidence="3 4">IP7</strain>
    </source>
</reference>
<evidence type="ECO:0000259" key="2">
    <source>
        <dbReference type="Pfam" id="PF19658"/>
    </source>
</evidence>
<accession>A0A8J6PX05</accession>
<dbReference type="EMBL" id="JACVXD010000001">
    <property type="protein sequence ID" value="MBD0822660.1"/>
    <property type="molecule type" value="Genomic_DNA"/>
</dbReference>
<sequence>MTISEVRKLVSKSDHYEWLKSLSWELKIENLNYHHSFTGFVSIYKFLEQQIDGWEKHKDDIPVEFVRSKNILSKFKTDLENFISQSERNKINEGQLINNWTNINRPFRNYPNLFLYNLPETLFLIEVYRTRQNNYPGAYKFIMGKSSNPSDKNEFVGGILAYEFEQQNPDILKRRNIERNSFYKLRKDLENQISESEIELNDHLLETNKKYDEYVKRIDDLHVDKDKQFTNWFEGTENEKGIKSIFNEFKNEKESIFNHWFEGSDEEKGAKEKINSLEETYKNLLALKEPANYWKKRAERMRTQGWISLGILIGLVSVTVWSLSELLWKTPDQIYTSFFEGDKSAAIRWSIIYVTFISFLAFCVRAITKVMFSSFHLARDADERNTLTYFYLSLINESDIDDDQRQLIIQSLFSRADSGLLKGDSGPTMPNDIASKIFGSN</sequence>